<sequence length="104" mass="11569">MVILFGTHPKFSEHDTGSLHPESAERLLAVRRGIDVSDVKDAIEYFLPEPATVEQMSRVHEPSYIEALRRFCLMGGGMLDPDTAASVASWEAAAIGRRGWNRRS</sequence>
<evidence type="ECO:0008006" key="2">
    <source>
        <dbReference type="Google" id="ProtNLM"/>
    </source>
</evidence>
<accession>Q1ZZJ6</accession>
<dbReference type="Gene3D" id="3.40.800.20">
    <property type="entry name" value="Histone deacetylase domain"/>
    <property type="match status" value="1"/>
</dbReference>
<evidence type="ECO:0000313" key="1">
    <source>
        <dbReference type="EMBL" id="ABD74694.1"/>
    </source>
</evidence>
<name>Q1ZZJ6_9ZZZZ</name>
<proteinExistence type="predicted"/>
<dbReference type="EMBL" id="DQ417594">
    <property type="protein sequence ID" value="ABD74694.1"/>
    <property type="molecule type" value="Genomic_DNA"/>
</dbReference>
<protein>
    <recommendedName>
        <fullName evidence="2">Histone deacetylase domain-containing protein</fullName>
    </recommendedName>
</protein>
<dbReference type="InterPro" id="IPR023696">
    <property type="entry name" value="Ureohydrolase_dom_sf"/>
</dbReference>
<dbReference type="AlphaFoldDB" id="Q1ZZJ6"/>
<dbReference type="InterPro" id="IPR037138">
    <property type="entry name" value="His_deacetylse_dom_sf"/>
</dbReference>
<organism evidence="1">
    <name type="scientific">uncultured organism</name>
    <dbReference type="NCBI Taxonomy" id="155900"/>
    <lineage>
        <taxon>unclassified sequences</taxon>
        <taxon>environmental samples</taxon>
    </lineage>
</organism>
<reference evidence="1" key="1">
    <citation type="submission" date="2006-02" db="EMBL/GenBank/DDBJ databases">
        <title>Recovery of integrons from manmade and natural environments.</title>
        <authorList>
            <person name="Sajjad A."/>
            <person name="Ghauri M.A."/>
            <person name="Anwar M.A."/>
            <person name="Akhtar K."/>
        </authorList>
    </citation>
    <scope>NUCLEOTIDE SEQUENCE</scope>
</reference>
<dbReference type="SUPFAM" id="SSF52768">
    <property type="entry name" value="Arginase/deacetylase"/>
    <property type="match status" value="1"/>
</dbReference>